<dbReference type="AlphaFoldDB" id="A0A1A7C8T0"/>
<dbReference type="InterPro" id="IPR021877">
    <property type="entry name" value="DUF3487"/>
</dbReference>
<keyword evidence="1" id="KW-0472">Membrane</keyword>
<dbReference type="EMBL" id="LOCQ01000038">
    <property type="protein sequence ID" value="OBV41180.1"/>
    <property type="molecule type" value="Genomic_DNA"/>
</dbReference>
<dbReference type="STRING" id="1747903.ASR47_102537"/>
<proteinExistence type="predicted"/>
<keyword evidence="1" id="KW-0812">Transmembrane</keyword>
<keyword evidence="3" id="KW-1185">Reference proteome</keyword>
<gene>
    <name evidence="2" type="ORF">ASR47_102537</name>
</gene>
<evidence type="ECO:0000256" key="1">
    <source>
        <dbReference type="SAM" id="Phobius"/>
    </source>
</evidence>
<comment type="caution">
    <text evidence="2">The sequence shown here is derived from an EMBL/GenBank/DDBJ whole genome shotgun (WGS) entry which is preliminary data.</text>
</comment>
<dbReference type="Proteomes" id="UP000092713">
    <property type="component" value="Unassembled WGS sequence"/>
</dbReference>
<dbReference type="Pfam" id="PF11990">
    <property type="entry name" value="DUF3487"/>
    <property type="match status" value="1"/>
</dbReference>
<organism evidence="2 3">
    <name type="scientific">Janthinobacterium psychrotolerans</name>
    <dbReference type="NCBI Taxonomy" id="1747903"/>
    <lineage>
        <taxon>Bacteria</taxon>
        <taxon>Pseudomonadati</taxon>
        <taxon>Pseudomonadota</taxon>
        <taxon>Betaproteobacteria</taxon>
        <taxon>Burkholderiales</taxon>
        <taxon>Oxalobacteraceae</taxon>
        <taxon>Janthinobacterium</taxon>
    </lineage>
</organism>
<name>A0A1A7C8T0_9BURK</name>
<accession>A0A1A7C8T0</accession>
<feature type="transmembrane region" description="Helical" evidence="1">
    <location>
        <begin position="28"/>
        <end position="47"/>
    </location>
</feature>
<sequence length="110" mass="12492">MAIFIVMPIYAVIGLAVAFATKIWALGVLIASLAPMLTVWTAAGWMAKVKRNKPDYYYQHRFKLWLAENGLIKSRFIDHDGFWEIGRDVPFPRRSAKGNRSNQPVKKVGV</sequence>
<protein>
    <submittedName>
        <fullName evidence="2">Conjugative transfer region protein, TIGR03750 family</fullName>
    </submittedName>
</protein>
<evidence type="ECO:0000313" key="2">
    <source>
        <dbReference type="EMBL" id="OBV41180.1"/>
    </source>
</evidence>
<evidence type="ECO:0000313" key="3">
    <source>
        <dbReference type="Proteomes" id="UP000092713"/>
    </source>
</evidence>
<keyword evidence="1" id="KW-1133">Transmembrane helix</keyword>
<reference evidence="2 3" key="1">
    <citation type="submission" date="2016-04" db="EMBL/GenBank/DDBJ databases">
        <title>Draft genome sequence of Janthinobacterium psychrotolerans sp. nov., isolated from freshwater sediments in Denmark.</title>
        <authorList>
            <person name="Gong X."/>
            <person name="Skrivergaard S."/>
            <person name="Korsgaard B.S."/>
            <person name="Schreiber L."/>
            <person name="Marshall I.P."/>
            <person name="Finster K."/>
            <person name="Schramm A."/>
        </authorList>
    </citation>
    <scope>NUCLEOTIDE SEQUENCE [LARGE SCALE GENOMIC DNA]</scope>
    <source>
        <strain evidence="2 3">S3-2</strain>
    </source>
</reference>